<keyword evidence="8" id="KW-1185">Reference proteome</keyword>
<dbReference type="RefSeq" id="WP_192860918.1">
    <property type="nucleotide sequence ID" value="NZ_JADAQT010000019.1"/>
</dbReference>
<comment type="caution">
    <text evidence="7">The sequence shown here is derived from an EMBL/GenBank/DDBJ whole genome shotgun (WGS) entry which is preliminary data.</text>
</comment>
<dbReference type="InterPro" id="IPR053160">
    <property type="entry name" value="MFS_DHA3_Transporter"/>
</dbReference>
<evidence type="ECO:0000256" key="5">
    <source>
        <dbReference type="SAM" id="Phobius"/>
    </source>
</evidence>
<dbReference type="InterPro" id="IPR020846">
    <property type="entry name" value="MFS_dom"/>
</dbReference>
<evidence type="ECO:0000313" key="8">
    <source>
        <dbReference type="Proteomes" id="UP000625527"/>
    </source>
</evidence>
<feature type="transmembrane region" description="Helical" evidence="5">
    <location>
        <begin position="172"/>
        <end position="190"/>
    </location>
</feature>
<dbReference type="PROSITE" id="PS50850">
    <property type="entry name" value="MFS"/>
    <property type="match status" value="1"/>
</dbReference>
<dbReference type="EMBL" id="JADAQT010000019">
    <property type="protein sequence ID" value="MBE1874343.1"/>
    <property type="molecule type" value="Genomic_DNA"/>
</dbReference>
<feature type="transmembrane region" description="Helical" evidence="5">
    <location>
        <begin position="9"/>
        <end position="33"/>
    </location>
</feature>
<feature type="transmembrane region" description="Helical" evidence="5">
    <location>
        <begin position="235"/>
        <end position="253"/>
    </location>
</feature>
<proteinExistence type="predicted"/>
<keyword evidence="2 5" id="KW-0812">Transmembrane</keyword>
<feature type="domain" description="Major facilitator superfamily (MFS) profile" evidence="6">
    <location>
        <begin position="6"/>
        <end position="417"/>
    </location>
</feature>
<dbReference type="InterPro" id="IPR011701">
    <property type="entry name" value="MFS"/>
</dbReference>
<feature type="transmembrane region" description="Helical" evidence="5">
    <location>
        <begin position="39"/>
        <end position="59"/>
    </location>
</feature>
<name>A0ABR9MTW8_9MICO</name>
<evidence type="ECO:0000256" key="1">
    <source>
        <dbReference type="ARBA" id="ARBA00004651"/>
    </source>
</evidence>
<sequence>MTPAAARRVLLSLGITRWFPVGLVVGVTTLLPIERGLSVADTLTVVALTGLVVFALELPTSGFADAFGRRPVYLAAAAAQIVAAILFVTAQTFWGFVVAAAAFGVFRALDSGPLEAWYVDTVHRTRPGADVDRTLSAAGTVLGGSIAAGALVGGALIWWHPVVAWNALTLPYVVYAALACVHLVAAAVLMKEPRPAAAAPGSPGAKASLAVVVDGAREAPRVVRDGLRLLGTNRVLLGLVLVEVFWSFAMIVFETFQPIRLAELLGSEEAAGAVNGPVTAVGWAVFACGSALAGLASGRLGVARTAILSRGLNGAGAVVMGLVAGPAALVVAYLATYGLHGSAGPMHAALLHREAEARNRATVLSMNSMVAFGAFSLGAILLGRLADVTSNQTAMVVGGAVSVLGALCYLPALRREKRF</sequence>
<dbReference type="Gene3D" id="1.20.1250.20">
    <property type="entry name" value="MFS general substrate transporter like domains"/>
    <property type="match status" value="1"/>
</dbReference>
<dbReference type="InterPro" id="IPR005829">
    <property type="entry name" value="Sugar_transporter_CS"/>
</dbReference>
<reference evidence="7 8" key="1">
    <citation type="submission" date="2020-10" db="EMBL/GenBank/DDBJ databases">
        <title>Myceligenerans pegani sp. nov., an endophytic actinomycete isolated from Peganum harmala L. in Xinjiang, China.</title>
        <authorList>
            <person name="Xin L."/>
        </authorList>
    </citation>
    <scope>NUCLEOTIDE SEQUENCE [LARGE SCALE GENOMIC DNA]</scope>
    <source>
        <strain evidence="7 8">TRM65318</strain>
    </source>
</reference>
<dbReference type="SUPFAM" id="SSF103473">
    <property type="entry name" value="MFS general substrate transporter"/>
    <property type="match status" value="1"/>
</dbReference>
<organism evidence="7 8">
    <name type="scientific">Myceligenerans pegani</name>
    <dbReference type="NCBI Taxonomy" id="2776917"/>
    <lineage>
        <taxon>Bacteria</taxon>
        <taxon>Bacillati</taxon>
        <taxon>Actinomycetota</taxon>
        <taxon>Actinomycetes</taxon>
        <taxon>Micrococcales</taxon>
        <taxon>Promicromonosporaceae</taxon>
        <taxon>Myceligenerans</taxon>
    </lineage>
</organism>
<feature type="transmembrane region" description="Helical" evidence="5">
    <location>
        <begin position="135"/>
        <end position="160"/>
    </location>
</feature>
<keyword evidence="4 5" id="KW-0472">Membrane</keyword>
<evidence type="ECO:0000256" key="2">
    <source>
        <dbReference type="ARBA" id="ARBA00022692"/>
    </source>
</evidence>
<dbReference type="Pfam" id="PF07690">
    <property type="entry name" value="MFS_1"/>
    <property type="match status" value="1"/>
</dbReference>
<protein>
    <submittedName>
        <fullName evidence="7">MFS transporter</fullName>
    </submittedName>
</protein>
<comment type="subcellular location">
    <subcellularLocation>
        <location evidence="1">Cell membrane</location>
        <topology evidence="1">Multi-pass membrane protein</topology>
    </subcellularLocation>
</comment>
<dbReference type="PROSITE" id="PS00216">
    <property type="entry name" value="SUGAR_TRANSPORT_1"/>
    <property type="match status" value="1"/>
</dbReference>
<feature type="transmembrane region" description="Helical" evidence="5">
    <location>
        <begin position="273"/>
        <end position="295"/>
    </location>
</feature>
<evidence type="ECO:0000256" key="4">
    <source>
        <dbReference type="ARBA" id="ARBA00023136"/>
    </source>
</evidence>
<evidence type="ECO:0000313" key="7">
    <source>
        <dbReference type="EMBL" id="MBE1874343.1"/>
    </source>
</evidence>
<gene>
    <name evidence="7" type="ORF">IHE71_01275</name>
</gene>
<dbReference type="Proteomes" id="UP000625527">
    <property type="component" value="Unassembled WGS sequence"/>
</dbReference>
<evidence type="ECO:0000256" key="3">
    <source>
        <dbReference type="ARBA" id="ARBA00022989"/>
    </source>
</evidence>
<feature type="transmembrane region" description="Helical" evidence="5">
    <location>
        <begin position="394"/>
        <end position="413"/>
    </location>
</feature>
<dbReference type="PANTHER" id="PTHR23530:SF1">
    <property type="entry name" value="PERMEASE, MAJOR FACILITATOR SUPERFAMILY-RELATED"/>
    <property type="match status" value="1"/>
</dbReference>
<keyword evidence="3 5" id="KW-1133">Transmembrane helix</keyword>
<dbReference type="PANTHER" id="PTHR23530">
    <property type="entry name" value="TRANSPORT PROTEIN-RELATED"/>
    <property type="match status" value="1"/>
</dbReference>
<accession>A0ABR9MTW8</accession>
<feature type="transmembrane region" description="Helical" evidence="5">
    <location>
        <begin position="363"/>
        <end position="382"/>
    </location>
</feature>
<evidence type="ECO:0000259" key="6">
    <source>
        <dbReference type="PROSITE" id="PS50850"/>
    </source>
</evidence>
<dbReference type="InterPro" id="IPR036259">
    <property type="entry name" value="MFS_trans_sf"/>
</dbReference>